<accession>A0A1J5QER5</accession>
<dbReference type="InterPro" id="IPR029447">
    <property type="entry name" value="DUF4439"/>
</dbReference>
<proteinExistence type="predicted"/>
<sequence>MSLVILLGGCSQQAAQIAVTAPTQDPTVVAVASIQNYLAGEHAAIWAYGRAAALLPEADLRLALQDLERHKRERDQLAKLLRAAGVLPVGALVAYDEGTPLTTATEARTFLAGVESRLSVLALSVKSIPSKP</sequence>
<comment type="caution">
    <text evidence="2">The sequence shown here is derived from an EMBL/GenBank/DDBJ whole genome shotgun (WGS) entry which is preliminary data.</text>
</comment>
<feature type="domain" description="DUF4439" evidence="1">
    <location>
        <begin position="35"/>
        <end position="119"/>
    </location>
</feature>
<organism evidence="2">
    <name type="scientific">mine drainage metagenome</name>
    <dbReference type="NCBI Taxonomy" id="410659"/>
    <lineage>
        <taxon>unclassified sequences</taxon>
        <taxon>metagenomes</taxon>
        <taxon>ecological metagenomes</taxon>
    </lineage>
</organism>
<dbReference type="Gene3D" id="1.20.1260.10">
    <property type="match status" value="1"/>
</dbReference>
<dbReference type="SUPFAM" id="SSF47240">
    <property type="entry name" value="Ferritin-like"/>
    <property type="match status" value="1"/>
</dbReference>
<name>A0A1J5QER5_9ZZZZ</name>
<dbReference type="Pfam" id="PF14530">
    <property type="entry name" value="DUF4439"/>
    <property type="match status" value="1"/>
</dbReference>
<dbReference type="InterPro" id="IPR012347">
    <property type="entry name" value="Ferritin-like"/>
</dbReference>
<evidence type="ECO:0000259" key="1">
    <source>
        <dbReference type="Pfam" id="PF14530"/>
    </source>
</evidence>
<evidence type="ECO:0000313" key="2">
    <source>
        <dbReference type="EMBL" id="OIQ78487.1"/>
    </source>
</evidence>
<gene>
    <name evidence="2" type="ORF">GALL_398050</name>
</gene>
<dbReference type="AlphaFoldDB" id="A0A1J5QER5"/>
<dbReference type="EMBL" id="MLJW01001390">
    <property type="protein sequence ID" value="OIQ78487.1"/>
    <property type="molecule type" value="Genomic_DNA"/>
</dbReference>
<protein>
    <recommendedName>
        <fullName evidence="1">DUF4439 domain-containing protein</fullName>
    </recommendedName>
</protein>
<reference evidence="2" key="1">
    <citation type="submission" date="2016-10" db="EMBL/GenBank/DDBJ databases">
        <title>Sequence of Gallionella enrichment culture.</title>
        <authorList>
            <person name="Poehlein A."/>
            <person name="Muehling M."/>
            <person name="Daniel R."/>
        </authorList>
    </citation>
    <scope>NUCLEOTIDE SEQUENCE</scope>
</reference>
<dbReference type="CDD" id="cd00657">
    <property type="entry name" value="Ferritin_like"/>
    <property type="match status" value="1"/>
</dbReference>
<dbReference type="InterPro" id="IPR009078">
    <property type="entry name" value="Ferritin-like_SF"/>
</dbReference>